<comment type="similarity">
    <text evidence="1 13">Belongs to the helicase family. UvrD subfamily.</text>
</comment>
<keyword evidence="9" id="KW-0413">Isomerase</keyword>
<dbReference type="PANTHER" id="PTHR11070">
    <property type="entry name" value="UVRD / RECB / PCRA DNA HELICASE FAMILY MEMBER"/>
    <property type="match status" value="1"/>
</dbReference>
<dbReference type="GO" id="GO:0006260">
    <property type="term" value="P:DNA replication"/>
    <property type="evidence" value="ECO:0007669"/>
    <property type="project" value="InterPro"/>
</dbReference>
<evidence type="ECO:0000256" key="2">
    <source>
        <dbReference type="ARBA" id="ARBA00022741"/>
    </source>
</evidence>
<dbReference type="SUPFAM" id="SSF52540">
    <property type="entry name" value="P-loop containing nucleoside triphosphate hydrolases"/>
    <property type="match status" value="1"/>
</dbReference>
<evidence type="ECO:0000256" key="12">
    <source>
        <dbReference type="PROSITE-ProRule" id="PRU00560"/>
    </source>
</evidence>
<dbReference type="GO" id="GO:0016787">
    <property type="term" value="F:hydrolase activity"/>
    <property type="evidence" value="ECO:0007669"/>
    <property type="project" value="UniProtKB-UniRule"/>
</dbReference>
<sequence>MGEFDTKELFAGLNPMQREAVTHTEGPLLILAGAGSGKTTVLVNRIAYLLLEKQVRPYNILAITFTNKAANEMKTRVARLFDESANDIWVSTFHSMCVKILRRYITRLGYDSSFVIYDSADSQMVIKDCLKQLNLSDKNFAPRSVLAHISNAKDDLLGPQEFEKIYAGDFRMSKIAQLYISYQNILKANNALDFDDIIVNTVRLFEENPDALEYYQKKFRYIMVDEYQDTNNAQYRLISLLSAAHRNLCVVGDDDQSIYKFRGANIRNILDFEKEFPDAKVIKLEQNYRSTQTILNAANDVIAHNRKRKGKNLWTEGAEGDKIYFYDAENEHDEGRFIAREIDRLVSESARQFSDFVILYRTNAQSRVLEEMLLKQGIPYRVLAGLRFYDRKEIKDIIAYLRVIHNPSDSVSLKRIINEPKRGIGATTVGYAQDIADSLGTSIYDVIKEANLYSELLRASVKLNDFTNMIDLLRRSQPEMRLTDFVDLVLDKTGYRQSLMLENSIEAQSRMENLDEFMSVVKEYEASAEEPSLSDFLENVSLISDIDNYDEDQPAVTLMTIHSAKGLEFPVVFLAGMEEGLFPGTRSMVDEEEIEEERRLCYVAITRAKENLYITKAQARMIFGQTTYPRVSRFVQEIPQDLLFEFGGRKKKNVQAVSLNGAERSRILKNTIAQFTNATKSSLFESFDVRKTSGNGGKLDYVEGDTVMHKKFGRGKVLSITPLGNDHKVQIQFENGETKNLMAMFANLKKV</sequence>
<evidence type="ECO:0000256" key="11">
    <source>
        <dbReference type="ARBA" id="ARBA00048988"/>
    </source>
</evidence>
<dbReference type="Pfam" id="PF13361">
    <property type="entry name" value="UvrD_C"/>
    <property type="match status" value="1"/>
</dbReference>
<dbReference type="GO" id="GO:0033202">
    <property type="term" value="C:DNA helicase complex"/>
    <property type="evidence" value="ECO:0007669"/>
    <property type="project" value="TreeGrafter"/>
</dbReference>
<evidence type="ECO:0000313" key="16">
    <source>
        <dbReference type="EMBL" id="HIV03273.1"/>
    </source>
</evidence>
<dbReference type="FunFam" id="1.10.10.160:FF:000001">
    <property type="entry name" value="ATP-dependent DNA helicase"/>
    <property type="match status" value="1"/>
</dbReference>
<feature type="domain" description="UvrD-like helicase C-terminal" evidence="15">
    <location>
        <begin position="292"/>
        <end position="566"/>
    </location>
</feature>
<dbReference type="Pfam" id="PF00580">
    <property type="entry name" value="UvrD-helicase"/>
    <property type="match status" value="1"/>
</dbReference>
<dbReference type="InterPro" id="IPR027417">
    <property type="entry name" value="P-loop_NTPase"/>
</dbReference>
<keyword evidence="4 12" id="KW-0378">Hydrolase</keyword>
<dbReference type="EC" id="5.6.2.4" evidence="13"/>
<gene>
    <name evidence="16" type="primary">pcrA</name>
    <name evidence="16" type="ORF">IAC74_06825</name>
</gene>
<evidence type="ECO:0000256" key="9">
    <source>
        <dbReference type="ARBA" id="ARBA00023235"/>
    </source>
</evidence>
<dbReference type="GO" id="GO:0043138">
    <property type="term" value="F:3'-5' DNA helicase activity"/>
    <property type="evidence" value="ECO:0007669"/>
    <property type="project" value="UniProtKB-EC"/>
</dbReference>
<keyword evidence="3" id="KW-0227">DNA damage</keyword>
<reference evidence="16" key="2">
    <citation type="journal article" date="2021" name="PeerJ">
        <title>Extensive microbial diversity within the chicken gut microbiome revealed by metagenomics and culture.</title>
        <authorList>
            <person name="Gilroy R."/>
            <person name="Ravi A."/>
            <person name="Getino M."/>
            <person name="Pursley I."/>
            <person name="Horton D.L."/>
            <person name="Alikhan N.F."/>
            <person name="Baker D."/>
            <person name="Gharbi K."/>
            <person name="Hall N."/>
            <person name="Watson M."/>
            <person name="Adriaenssens E.M."/>
            <person name="Foster-Nyarko E."/>
            <person name="Jarju S."/>
            <person name="Secka A."/>
            <person name="Antonio M."/>
            <person name="Oren A."/>
            <person name="Chaudhuri R.R."/>
            <person name="La Ragione R."/>
            <person name="Hildebrand F."/>
            <person name="Pallen M.J."/>
        </authorList>
    </citation>
    <scope>NUCLEOTIDE SEQUENCE</scope>
    <source>
        <strain evidence="16">4920</strain>
    </source>
</reference>
<keyword evidence="7 13" id="KW-0238">DNA-binding</keyword>
<evidence type="ECO:0000256" key="4">
    <source>
        <dbReference type="ARBA" id="ARBA00022801"/>
    </source>
</evidence>
<keyword evidence="6 12" id="KW-0067">ATP-binding</keyword>
<comment type="catalytic activity">
    <reaction evidence="10">
        <text>Couples ATP hydrolysis with the unwinding of duplex DNA by translocating in the 3'-5' direction.</text>
        <dbReference type="EC" id="5.6.2.4"/>
    </reaction>
</comment>
<dbReference type="Gene3D" id="1.10.486.10">
    <property type="entry name" value="PCRA, domain 4"/>
    <property type="match status" value="1"/>
</dbReference>
<comment type="catalytic activity">
    <reaction evidence="11 13">
        <text>ATP + H2O = ADP + phosphate + H(+)</text>
        <dbReference type="Rhea" id="RHEA:13065"/>
        <dbReference type="ChEBI" id="CHEBI:15377"/>
        <dbReference type="ChEBI" id="CHEBI:15378"/>
        <dbReference type="ChEBI" id="CHEBI:30616"/>
        <dbReference type="ChEBI" id="CHEBI:43474"/>
        <dbReference type="ChEBI" id="CHEBI:456216"/>
        <dbReference type="EC" id="5.6.2.4"/>
    </reaction>
</comment>
<feature type="domain" description="UvrD-like helicase ATP-binding" evidence="14">
    <location>
        <begin position="11"/>
        <end position="291"/>
    </location>
</feature>
<proteinExistence type="inferred from homology"/>
<feature type="binding site" evidence="12">
    <location>
        <begin position="32"/>
        <end position="39"/>
    </location>
    <ligand>
        <name>ATP</name>
        <dbReference type="ChEBI" id="CHEBI:30616"/>
    </ligand>
</feature>
<dbReference type="GO" id="GO:0003677">
    <property type="term" value="F:DNA binding"/>
    <property type="evidence" value="ECO:0007669"/>
    <property type="project" value="UniProtKB-KW"/>
</dbReference>
<keyword evidence="2 12" id="KW-0547">Nucleotide-binding</keyword>
<reference evidence="16" key="1">
    <citation type="submission" date="2020-10" db="EMBL/GenBank/DDBJ databases">
        <authorList>
            <person name="Gilroy R."/>
        </authorList>
    </citation>
    <scope>NUCLEOTIDE SEQUENCE</scope>
    <source>
        <strain evidence="16">4920</strain>
    </source>
</reference>
<dbReference type="GO" id="GO:0009314">
    <property type="term" value="P:response to radiation"/>
    <property type="evidence" value="ECO:0007669"/>
    <property type="project" value="UniProtKB-ARBA"/>
</dbReference>
<dbReference type="PROSITE" id="PS51217">
    <property type="entry name" value="UVRD_HELICASE_CTER"/>
    <property type="match status" value="1"/>
</dbReference>
<dbReference type="PANTHER" id="PTHR11070:SF2">
    <property type="entry name" value="ATP-DEPENDENT DNA HELICASE SRS2"/>
    <property type="match status" value="1"/>
</dbReference>
<dbReference type="InterPro" id="IPR013986">
    <property type="entry name" value="DExx_box_DNA_helicase_dom_sf"/>
</dbReference>
<dbReference type="InterPro" id="IPR000212">
    <property type="entry name" value="DNA_helicase_UvrD/REP"/>
</dbReference>
<accession>A0A9D1NIW6</accession>
<dbReference type="Pfam" id="PF21196">
    <property type="entry name" value="PcrA_UvrD_tudor"/>
    <property type="match status" value="1"/>
</dbReference>
<evidence type="ECO:0000256" key="10">
    <source>
        <dbReference type="ARBA" id="ARBA00034617"/>
    </source>
</evidence>
<dbReference type="FunFam" id="3.40.50.300:FF:001201">
    <property type="entry name" value="ATP-dependent DNA helicase UvrD2"/>
    <property type="match status" value="1"/>
</dbReference>
<dbReference type="InterPro" id="IPR014016">
    <property type="entry name" value="UvrD-like_ATP-bd"/>
</dbReference>
<evidence type="ECO:0000256" key="13">
    <source>
        <dbReference type="RuleBase" id="RU364053"/>
    </source>
</evidence>
<evidence type="ECO:0000256" key="1">
    <source>
        <dbReference type="ARBA" id="ARBA00009922"/>
    </source>
</evidence>
<dbReference type="InterPro" id="IPR014017">
    <property type="entry name" value="DNA_helicase_UvrD-like_C"/>
</dbReference>
<evidence type="ECO:0000313" key="17">
    <source>
        <dbReference type="Proteomes" id="UP000886743"/>
    </source>
</evidence>
<keyword evidence="5 12" id="KW-0347">Helicase</keyword>
<evidence type="ECO:0000259" key="15">
    <source>
        <dbReference type="PROSITE" id="PS51217"/>
    </source>
</evidence>
<dbReference type="GO" id="GO:0000725">
    <property type="term" value="P:recombinational repair"/>
    <property type="evidence" value="ECO:0007669"/>
    <property type="project" value="TreeGrafter"/>
</dbReference>
<protein>
    <recommendedName>
        <fullName evidence="13">ATP-dependent DNA helicase</fullName>
        <ecNumber evidence="13">5.6.2.4</ecNumber>
    </recommendedName>
</protein>
<name>A0A9D1NIW6_9FIRM</name>
<dbReference type="GO" id="GO:0005524">
    <property type="term" value="F:ATP binding"/>
    <property type="evidence" value="ECO:0007669"/>
    <property type="project" value="UniProtKB-UniRule"/>
</dbReference>
<evidence type="ECO:0000259" key="14">
    <source>
        <dbReference type="PROSITE" id="PS51198"/>
    </source>
</evidence>
<dbReference type="Gene3D" id="1.10.10.160">
    <property type="match status" value="1"/>
</dbReference>
<evidence type="ECO:0000256" key="5">
    <source>
        <dbReference type="ARBA" id="ARBA00022806"/>
    </source>
</evidence>
<dbReference type="EMBL" id="DVOF01000203">
    <property type="protein sequence ID" value="HIV03273.1"/>
    <property type="molecule type" value="Genomic_DNA"/>
</dbReference>
<dbReference type="GO" id="GO:0005829">
    <property type="term" value="C:cytosol"/>
    <property type="evidence" value="ECO:0007669"/>
    <property type="project" value="TreeGrafter"/>
</dbReference>
<dbReference type="PROSITE" id="PS51198">
    <property type="entry name" value="UVRD_HELICASE_ATP_BIND"/>
    <property type="match status" value="1"/>
</dbReference>
<evidence type="ECO:0000256" key="8">
    <source>
        <dbReference type="ARBA" id="ARBA00023204"/>
    </source>
</evidence>
<evidence type="ECO:0000256" key="7">
    <source>
        <dbReference type="ARBA" id="ARBA00023125"/>
    </source>
</evidence>
<evidence type="ECO:0000256" key="6">
    <source>
        <dbReference type="ARBA" id="ARBA00022840"/>
    </source>
</evidence>
<dbReference type="Gene3D" id="3.40.50.300">
    <property type="entry name" value="P-loop containing nucleotide triphosphate hydrolases"/>
    <property type="match status" value="2"/>
</dbReference>
<dbReference type="CDD" id="cd18807">
    <property type="entry name" value="SF1_C_UvrD"/>
    <property type="match status" value="1"/>
</dbReference>
<comment type="caution">
    <text evidence="16">The sequence shown here is derived from an EMBL/GenBank/DDBJ whole genome shotgun (WGS) entry which is preliminary data.</text>
</comment>
<evidence type="ECO:0000256" key="3">
    <source>
        <dbReference type="ARBA" id="ARBA00022763"/>
    </source>
</evidence>
<organism evidence="16 17">
    <name type="scientific">Candidatus Aphodoplasma excrementigallinarum</name>
    <dbReference type="NCBI Taxonomy" id="2840673"/>
    <lineage>
        <taxon>Bacteria</taxon>
        <taxon>Bacillati</taxon>
        <taxon>Bacillota</taxon>
        <taxon>Clostridia</taxon>
        <taxon>Eubacteriales</taxon>
        <taxon>Candidatus Aphodoplasma</taxon>
    </lineage>
</organism>
<dbReference type="InterPro" id="IPR005751">
    <property type="entry name" value="ATP-dep_DNA_helicase_PcrA"/>
</dbReference>
<dbReference type="NCBIfam" id="TIGR01073">
    <property type="entry name" value="pcrA"/>
    <property type="match status" value="1"/>
</dbReference>
<dbReference type="Proteomes" id="UP000886743">
    <property type="component" value="Unassembled WGS sequence"/>
</dbReference>
<keyword evidence="8" id="KW-0234">DNA repair</keyword>
<dbReference type="CDD" id="cd17932">
    <property type="entry name" value="DEXQc_UvrD"/>
    <property type="match status" value="1"/>
</dbReference>
<dbReference type="FunFam" id="1.10.486.10:FF:000003">
    <property type="entry name" value="ATP-dependent DNA helicase"/>
    <property type="match status" value="1"/>
</dbReference>
<dbReference type="AlphaFoldDB" id="A0A9D1NIW6"/>